<dbReference type="AlphaFoldDB" id="A0A2T3AEP6"/>
<evidence type="ECO:0000313" key="2">
    <source>
        <dbReference type="EMBL" id="PSR94179.1"/>
    </source>
</evidence>
<name>A0A2T3AEP6_9PEZI</name>
<proteinExistence type="predicted"/>
<accession>A0A2T3AEP6</accession>
<keyword evidence="3" id="KW-1185">Reference proteome</keyword>
<gene>
    <name evidence="2" type="ORF">BD289DRAFT_159130</name>
</gene>
<sequence length="193" mass="21123">MVSFNIFDRIVHPRRKQQQNHKKSYSTDDAALPTVSTRPSITSSSSSSSSSSYSRCTCRGSQYCAQCDDMASPIIPTTAGFQLTGDTNPFDQAYSLYHSYAPSSSPSSPTASSCSSHTAISAAERMRYQTSIMNTATKPVTTVNTTVVNRPRPYSTHLPEANVYRQERGLSYGKEVTTAGVSLWAVRRQSELP</sequence>
<feature type="compositionally biased region" description="Basic residues" evidence="1">
    <location>
        <begin position="13"/>
        <end position="24"/>
    </location>
</feature>
<evidence type="ECO:0000256" key="1">
    <source>
        <dbReference type="SAM" id="MobiDB-lite"/>
    </source>
</evidence>
<protein>
    <submittedName>
        <fullName evidence="2">Uncharacterized protein</fullName>
    </submittedName>
</protein>
<reference evidence="2 3" key="1">
    <citation type="journal article" date="2018" name="Mycol. Prog.">
        <title>Coniella lustricola, a new species from submerged detritus.</title>
        <authorList>
            <person name="Raudabaugh D.B."/>
            <person name="Iturriaga T."/>
            <person name="Carver A."/>
            <person name="Mondo S."/>
            <person name="Pangilinan J."/>
            <person name="Lipzen A."/>
            <person name="He G."/>
            <person name="Amirebrahimi M."/>
            <person name="Grigoriev I.V."/>
            <person name="Miller A.N."/>
        </authorList>
    </citation>
    <scope>NUCLEOTIDE SEQUENCE [LARGE SCALE GENOMIC DNA]</scope>
    <source>
        <strain evidence="2 3">B22-T-1</strain>
    </source>
</reference>
<feature type="compositionally biased region" description="Low complexity" evidence="1">
    <location>
        <begin position="36"/>
        <end position="55"/>
    </location>
</feature>
<dbReference type="EMBL" id="KZ678401">
    <property type="protein sequence ID" value="PSR94179.1"/>
    <property type="molecule type" value="Genomic_DNA"/>
</dbReference>
<feature type="region of interest" description="Disordered" evidence="1">
    <location>
        <begin position="13"/>
        <end position="55"/>
    </location>
</feature>
<dbReference type="Proteomes" id="UP000241462">
    <property type="component" value="Unassembled WGS sequence"/>
</dbReference>
<organism evidence="2 3">
    <name type="scientific">Coniella lustricola</name>
    <dbReference type="NCBI Taxonomy" id="2025994"/>
    <lineage>
        <taxon>Eukaryota</taxon>
        <taxon>Fungi</taxon>
        <taxon>Dikarya</taxon>
        <taxon>Ascomycota</taxon>
        <taxon>Pezizomycotina</taxon>
        <taxon>Sordariomycetes</taxon>
        <taxon>Sordariomycetidae</taxon>
        <taxon>Diaporthales</taxon>
        <taxon>Schizoparmaceae</taxon>
        <taxon>Coniella</taxon>
    </lineage>
</organism>
<evidence type="ECO:0000313" key="3">
    <source>
        <dbReference type="Proteomes" id="UP000241462"/>
    </source>
</evidence>
<dbReference type="InParanoid" id="A0A2T3AEP6"/>